<gene>
    <name evidence="1" type="ORF">LY90DRAFT_515967</name>
</gene>
<evidence type="ECO:0000313" key="2">
    <source>
        <dbReference type="Proteomes" id="UP000193920"/>
    </source>
</evidence>
<protein>
    <recommendedName>
        <fullName evidence="3">Ankyrin</fullName>
    </recommendedName>
</protein>
<evidence type="ECO:0000313" key="1">
    <source>
        <dbReference type="EMBL" id="ORY21663.1"/>
    </source>
</evidence>
<name>A0A1Y2AGE2_9FUNG</name>
<evidence type="ECO:0008006" key="3">
    <source>
        <dbReference type="Google" id="ProtNLM"/>
    </source>
</evidence>
<proteinExistence type="predicted"/>
<accession>A0A1Y2AGE2</accession>
<sequence>MKRMQTEDIIIDKQRLVLELLQKNNINKLNDFINNIKIPFYFLNSSNFDLLITTLSLNCSLDIIKLIYDNCNYKTLNYEVRHLFHLYDTNNNNYTNYANNLNKAKELMYINNCLKSPLLVPLENSDFQIAEFLINKGADIYYKINNKHILEILNEENLLT</sequence>
<comment type="caution">
    <text evidence="1">The sequence shown here is derived from an EMBL/GenBank/DDBJ whole genome shotgun (WGS) entry which is preliminary data.</text>
</comment>
<organism evidence="1 2">
    <name type="scientific">Neocallimastix californiae</name>
    <dbReference type="NCBI Taxonomy" id="1754190"/>
    <lineage>
        <taxon>Eukaryota</taxon>
        <taxon>Fungi</taxon>
        <taxon>Fungi incertae sedis</taxon>
        <taxon>Chytridiomycota</taxon>
        <taxon>Chytridiomycota incertae sedis</taxon>
        <taxon>Neocallimastigomycetes</taxon>
        <taxon>Neocallimastigales</taxon>
        <taxon>Neocallimastigaceae</taxon>
        <taxon>Neocallimastix</taxon>
    </lineage>
</organism>
<reference evidence="1 2" key="1">
    <citation type="submission" date="2016-08" db="EMBL/GenBank/DDBJ databases">
        <title>A Parts List for Fungal Cellulosomes Revealed by Comparative Genomics.</title>
        <authorList>
            <consortium name="DOE Joint Genome Institute"/>
            <person name="Haitjema C.H."/>
            <person name="Gilmore S.P."/>
            <person name="Henske J.K."/>
            <person name="Solomon K.V."/>
            <person name="De Groot R."/>
            <person name="Kuo A."/>
            <person name="Mondo S.J."/>
            <person name="Salamov A.A."/>
            <person name="Labutti K."/>
            <person name="Zhao Z."/>
            <person name="Chiniquy J."/>
            <person name="Barry K."/>
            <person name="Brewer H.M."/>
            <person name="Purvine S.O."/>
            <person name="Wright A.T."/>
            <person name="Boxma B."/>
            <person name="Van Alen T."/>
            <person name="Hackstein J.H."/>
            <person name="Baker S.E."/>
            <person name="Grigoriev I.V."/>
            <person name="O'Malley M.A."/>
        </authorList>
    </citation>
    <scope>NUCLEOTIDE SEQUENCE [LARGE SCALE GENOMIC DNA]</scope>
    <source>
        <strain evidence="1 2">G1</strain>
    </source>
</reference>
<dbReference type="AlphaFoldDB" id="A0A1Y2AGE2"/>
<dbReference type="Proteomes" id="UP000193920">
    <property type="component" value="Unassembled WGS sequence"/>
</dbReference>
<keyword evidence="2" id="KW-1185">Reference proteome</keyword>
<dbReference type="EMBL" id="MCOG01000261">
    <property type="protein sequence ID" value="ORY21663.1"/>
    <property type="molecule type" value="Genomic_DNA"/>
</dbReference>